<dbReference type="Proteomes" id="UP001279734">
    <property type="component" value="Unassembled WGS sequence"/>
</dbReference>
<dbReference type="GO" id="GO:0080028">
    <property type="term" value="P:nitrile biosynthetic process"/>
    <property type="evidence" value="ECO:0007669"/>
    <property type="project" value="TreeGrafter"/>
</dbReference>
<dbReference type="PANTHER" id="PTHR47435:SF4">
    <property type="entry name" value="KELCH REPEAT PROTEIN (AFU_ORTHOLOGUE AFUA_5G12780)"/>
    <property type="match status" value="1"/>
</dbReference>
<dbReference type="EMBL" id="BSYO01000012">
    <property type="protein sequence ID" value="GMH12561.1"/>
    <property type="molecule type" value="Genomic_DNA"/>
</dbReference>
<sequence length="327" mass="36031">MAEVRGKWVKLDQKGTGPQARSSHAIAIVGQKVYAFGGEFTPRVPVDNVLYVFDLEDQSWSVADATGEVPPPRIGVMMAAVNDTIYAFGGRDATHKELNDLYSFDTSTNKWTLLSNGANGPPHRSYHSMAANDHHIYVYGGCGVAGRLNDLWAYDFVDRKWIQFPEARNCRGRGGPGLAVTQEKVWVVYGFAGEEMDDVHCFDLVKKEWSEVETTGEKPSPRSVFSTVVVGKYIFIYGGEVDPSDLGHLGAGKFSGEAYALDTETLVWKKLHDGRNSRDHPGPRGWCAFAGGELDNQPGLLVYGGNSPSNDRLDDIFFFTPSLEIEI</sequence>
<dbReference type="GO" id="GO:0005634">
    <property type="term" value="C:nucleus"/>
    <property type="evidence" value="ECO:0007669"/>
    <property type="project" value="TreeGrafter"/>
</dbReference>
<accession>A0AAD3SL51</accession>
<proteinExistence type="predicted"/>
<keyword evidence="3" id="KW-0677">Repeat</keyword>
<evidence type="ECO:0000256" key="2">
    <source>
        <dbReference type="ARBA" id="ARBA00022441"/>
    </source>
</evidence>
<keyword evidence="6" id="KW-1185">Reference proteome</keyword>
<dbReference type="Gene3D" id="2.120.10.80">
    <property type="entry name" value="Kelch-type beta propeller"/>
    <property type="match status" value="2"/>
</dbReference>
<evidence type="ECO:0000313" key="5">
    <source>
        <dbReference type="EMBL" id="GMH12561.1"/>
    </source>
</evidence>
<dbReference type="FunFam" id="2.120.10.80:FF:000108">
    <property type="entry name" value="Kelch repeat-containing protein"/>
    <property type="match status" value="1"/>
</dbReference>
<organism evidence="5 6">
    <name type="scientific">Nepenthes gracilis</name>
    <name type="common">Slender pitcher plant</name>
    <dbReference type="NCBI Taxonomy" id="150966"/>
    <lineage>
        <taxon>Eukaryota</taxon>
        <taxon>Viridiplantae</taxon>
        <taxon>Streptophyta</taxon>
        <taxon>Embryophyta</taxon>
        <taxon>Tracheophyta</taxon>
        <taxon>Spermatophyta</taxon>
        <taxon>Magnoliopsida</taxon>
        <taxon>eudicotyledons</taxon>
        <taxon>Gunneridae</taxon>
        <taxon>Pentapetalae</taxon>
        <taxon>Caryophyllales</taxon>
        <taxon>Nepenthaceae</taxon>
        <taxon>Nepenthes</taxon>
    </lineage>
</organism>
<evidence type="ECO:0000256" key="4">
    <source>
        <dbReference type="ARBA" id="ARBA00023004"/>
    </source>
</evidence>
<protein>
    <recommendedName>
        <fullName evidence="7">Nitrile-specifier protein 5</fullName>
    </recommendedName>
</protein>
<dbReference type="GO" id="GO:0005829">
    <property type="term" value="C:cytosol"/>
    <property type="evidence" value="ECO:0007669"/>
    <property type="project" value="TreeGrafter"/>
</dbReference>
<keyword evidence="4" id="KW-0408">Iron</keyword>
<comment type="caution">
    <text evidence="5">The sequence shown here is derived from an EMBL/GenBank/DDBJ whole genome shotgun (WGS) entry which is preliminary data.</text>
</comment>
<dbReference type="Pfam" id="PF24681">
    <property type="entry name" value="Kelch_KLHDC2_KLHL20_DRC7"/>
    <property type="match status" value="1"/>
</dbReference>
<evidence type="ECO:0000256" key="1">
    <source>
        <dbReference type="ARBA" id="ARBA00001954"/>
    </source>
</evidence>
<gene>
    <name evidence="5" type="ORF">Nepgr_014402</name>
</gene>
<evidence type="ECO:0000313" key="6">
    <source>
        <dbReference type="Proteomes" id="UP001279734"/>
    </source>
</evidence>
<dbReference type="GO" id="GO:0019760">
    <property type="term" value="P:glucosinolate metabolic process"/>
    <property type="evidence" value="ECO:0007669"/>
    <property type="project" value="UniProtKB-ARBA"/>
</dbReference>
<dbReference type="AlphaFoldDB" id="A0AAD3SL51"/>
<dbReference type="FunFam" id="2.120.10.80:FF:000102">
    <property type="entry name" value="Nitrile-specifier protein 5"/>
    <property type="match status" value="1"/>
</dbReference>
<evidence type="ECO:0000256" key="3">
    <source>
        <dbReference type="ARBA" id="ARBA00022737"/>
    </source>
</evidence>
<dbReference type="InterPro" id="IPR006652">
    <property type="entry name" value="Kelch_1"/>
</dbReference>
<evidence type="ECO:0008006" key="7">
    <source>
        <dbReference type="Google" id="ProtNLM"/>
    </source>
</evidence>
<comment type="cofactor">
    <cofactor evidence="1">
        <name>Fe(2+)</name>
        <dbReference type="ChEBI" id="CHEBI:29033"/>
    </cofactor>
</comment>
<dbReference type="PANTHER" id="PTHR47435">
    <property type="entry name" value="KELCH REPEAT PROTEIN (AFU_ORTHOLOGUE AFUA_5G12780)"/>
    <property type="match status" value="1"/>
</dbReference>
<dbReference type="SUPFAM" id="SSF117281">
    <property type="entry name" value="Kelch motif"/>
    <property type="match status" value="1"/>
</dbReference>
<dbReference type="GO" id="GO:0030234">
    <property type="term" value="F:enzyme regulator activity"/>
    <property type="evidence" value="ECO:0007669"/>
    <property type="project" value="TreeGrafter"/>
</dbReference>
<dbReference type="SMART" id="SM00612">
    <property type="entry name" value="Kelch"/>
    <property type="match status" value="3"/>
</dbReference>
<name>A0AAD3SL51_NEPGR</name>
<dbReference type="InterPro" id="IPR015915">
    <property type="entry name" value="Kelch-typ_b-propeller"/>
</dbReference>
<keyword evidence="2" id="KW-0880">Kelch repeat</keyword>
<reference evidence="5" key="1">
    <citation type="submission" date="2023-05" db="EMBL/GenBank/DDBJ databases">
        <title>Nepenthes gracilis genome sequencing.</title>
        <authorList>
            <person name="Fukushima K."/>
        </authorList>
    </citation>
    <scope>NUCLEOTIDE SEQUENCE</scope>
    <source>
        <strain evidence="5">SING2019-196</strain>
    </source>
</reference>